<dbReference type="GO" id="GO:0046872">
    <property type="term" value="F:metal ion binding"/>
    <property type="evidence" value="ECO:0007669"/>
    <property type="project" value="UniProtKB-KW"/>
</dbReference>
<evidence type="ECO:0000313" key="4">
    <source>
        <dbReference type="EMBL" id="QCD34625.1"/>
    </source>
</evidence>
<dbReference type="EC" id="3.1.4.-" evidence="2"/>
<dbReference type="Proteomes" id="UP000297031">
    <property type="component" value="Chromosome"/>
</dbReference>
<dbReference type="InterPro" id="IPR000979">
    <property type="entry name" value="Phosphodiesterase_MJ0936/Vps29"/>
</dbReference>
<keyword evidence="5" id="KW-1185">Reference proteome</keyword>
<evidence type="ECO:0000259" key="3">
    <source>
        <dbReference type="Pfam" id="PF12850"/>
    </source>
</evidence>
<sequence length="168" mass="18733">MKRIGILSDTHSCWDDRYATHFAGCDEIWHAGDIGDIGLLQKLEGVAPVVRAVSGNIDHGEVTRRCPEVQEFTIEGVNVWMTHIGGYPGKYARGVKPLLRAKCIKLMVTGHSHILKVIYDPELEMLHINPGAAGQQGWQQVRTLVRLTIDNGTIKDLEVIELSKKIQQ</sequence>
<dbReference type="NCBIfam" id="TIGR00040">
    <property type="entry name" value="yfcE"/>
    <property type="match status" value="1"/>
</dbReference>
<dbReference type="EMBL" id="CP039393">
    <property type="protein sequence ID" value="QCD34625.1"/>
    <property type="molecule type" value="Genomic_DNA"/>
</dbReference>
<dbReference type="Gene3D" id="3.60.21.10">
    <property type="match status" value="1"/>
</dbReference>
<dbReference type="KEGG" id="mgod:E7746_01405"/>
<dbReference type="GO" id="GO:0016787">
    <property type="term" value="F:hydrolase activity"/>
    <property type="evidence" value="ECO:0007669"/>
    <property type="project" value="UniProtKB-UniRule"/>
</dbReference>
<dbReference type="SUPFAM" id="SSF56300">
    <property type="entry name" value="Metallo-dependent phosphatases"/>
    <property type="match status" value="1"/>
</dbReference>
<proteinExistence type="inferred from homology"/>
<dbReference type="OrthoDB" id="9785951at2"/>
<dbReference type="Pfam" id="PF12850">
    <property type="entry name" value="Metallophos_2"/>
    <property type="match status" value="1"/>
</dbReference>
<gene>
    <name evidence="4" type="ORF">E7746_01405</name>
</gene>
<organism evidence="4 5">
    <name type="scientific">Muribaculum gordoncarteri</name>
    <dbReference type="NCBI Taxonomy" id="2530390"/>
    <lineage>
        <taxon>Bacteria</taxon>
        <taxon>Pseudomonadati</taxon>
        <taxon>Bacteroidota</taxon>
        <taxon>Bacteroidia</taxon>
        <taxon>Bacteroidales</taxon>
        <taxon>Muribaculaceae</taxon>
        <taxon>Muribaculum</taxon>
    </lineage>
</organism>
<accession>A0A4P7VLU6</accession>
<dbReference type="AlphaFoldDB" id="A0A4P7VLU6"/>
<dbReference type="InterPro" id="IPR024654">
    <property type="entry name" value="Calcineurin-like_PHP_lpxH"/>
</dbReference>
<comment type="cofactor">
    <cofactor evidence="2">
        <name>a divalent metal cation</name>
        <dbReference type="ChEBI" id="CHEBI:60240"/>
    </cofactor>
</comment>
<dbReference type="InterPro" id="IPR029052">
    <property type="entry name" value="Metallo-depent_PP-like"/>
</dbReference>
<protein>
    <recommendedName>
        <fullName evidence="2">Phosphoesterase</fullName>
        <ecNumber evidence="2">3.1.4.-</ecNumber>
    </recommendedName>
</protein>
<name>A0A4P7VLU6_9BACT</name>
<reference evidence="4 5" key="1">
    <citation type="submission" date="2019-02" db="EMBL/GenBank/DDBJ databases">
        <title>Isolation and identification of novel species under the genus Muribaculum.</title>
        <authorList>
            <person name="Miyake S."/>
            <person name="Ding Y."/>
            <person name="Low A."/>
            <person name="Soh M."/>
            <person name="Seedorf H."/>
        </authorList>
    </citation>
    <scope>NUCLEOTIDE SEQUENCE [LARGE SCALE GENOMIC DNA]</scope>
    <source>
        <strain evidence="4 5">TLL-A4</strain>
    </source>
</reference>
<evidence type="ECO:0000256" key="1">
    <source>
        <dbReference type="ARBA" id="ARBA00008950"/>
    </source>
</evidence>
<evidence type="ECO:0000313" key="5">
    <source>
        <dbReference type="Proteomes" id="UP000297031"/>
    </source>
</evidence>
<comment type="similarity">
    <text evidence="1 2">Belongs to the metallophosphoesterase superfamily. YfcE family.</text>
</comment>
<keyword evidence="2" id="KW-0479">Metal-binding</keyword>
<evidence type="ECO:0000256" key="2">
    <source>
        <dbReference type="RuleBase" id="RU362039"/>
    </source>
</evidence>
<feature type="domain" description="Calcineurin-like phosphoesterase" evidence="3">
    <location>
        <begin position="3"/>
        <end position="151"/>
    </location>
</feature>
<dbReference type="RefSeq" id="WP_136409611.1">
    <property type="nucleotide sequence ID" value="NZ_CP039393.1"/>
</dbReference>